<name>A0AAD9DRG4_9TELE</name>
<keyword evidence="3" id="KW-1185">Reference proteome</keyword>
<dbReference type="EMBL" id="JAROKS010000021">
    <property type="protein sequence ID" value="KAK1790024.1"/>
    <property type="molecule type" value="Genomic_DNA"/>
</dbReference>
<evidence type="ECO:0000256" key="1">
    <source>
        <dbReference type="SAM" id="MobiDB-lite"/>
    </source>
</evidence>
<feature type="region of interest" description="Disordered" evidence="1">
    <location>
        <begin position="766"/>
        <end position="786"/>
    </location>
</feature>
<dbReference type="AlphaFoldDB" id="A0AAD9DRG4"/>
<reference evidence="2" key="1">
    <citation type="submission" date="2023-03" db="EMBL/GenBank/DDBJ databases">
        <title>Electrophorus voltai genome.</title>
        <authorList>
            <person name="Bian C."/>
        </authorList>
    </citation>
    <scope>NUCLEOTIDE SEQUENCE</scope>
    <source>
        <strain evidence="2">CB-2022</strain>
        <tissue evidence="2">Muscle</tissue>
    </source>
</reference>
<protein>
    <submittedName>
        <fullName evidence="2">Uncharacterized protein</fullName>
    </submittedName>
</protein>
<accession>A0AAD9DRG4</accession>
<organism evidence="2 3">
    <name type="scientific">Electrophorus voltai</name>
    <dbReference type="NCBI Taxonomy" id="2609070"/>
    <lineage>
        <taxon>Eukaryota</taxon>
        <taxon>Metazoa</taxon>
        <taxon>Chordata</taxon>
        <taxon>Craniata</taxon>
        <taxon>Vertebrata</taxon>
        <taxon>Euteleostomi</taxon>
        <taxon>Actinopterygii</taxon>
        <taxon>Neopterygii</taxon>
        <taxon>Teleostei</taxon>
        <taxon>Ostariophysi</taxon>
        <taxon>Gymnotiformes</taxon>
        <taxon>Gymnotoidei</taxon>
        <taxon>Gymnotidae</taxon>
        <taxon>Electrophorus</taxon>
    </lineage>
</organism>
<feature type="compositionally biased region" description="Basic and acidic residues" evidence="1">
    <location>
        <begin position="766"/>
        <end position="778"/>
    </location>
</feature>
<feature type="region of interest" description="Disordered" evidence="1">
    <location>
        <begin position="436"/>
        <end position="509"/>
    </location>
</feature>
<evidence type="ECO:0000313" key="3">
    <source>
        <dbReference type="Proteomes" id="UP001239994"/>
    </source>
</evidence>
<feature type="region of interest" description="Disordered" evidence="1">
    <location>
        <begin position="695"/>
        <end position="721"/>
    </location>
</feature>
<feature type="region of interest" description="Disordered" evidence="1">
    <location>
        <begin position="251"/>
        <end position="282"/>
    </location>
</feature>
<feature type="compositionally biased region" description="Polar residues" evidence="1">
    <location>
        <begin position="866"/>
        <end position="875"/>
    </location>
</feature>
<feature type="compositionally biased region" description="Polar residues" evidence="1">
    <location>
        <begin position="695"/>
        <end position="704"/>
    </location>
</feature>
<feature type="compositionally biased region" description="Basic residues" evidence="1">
    <location>
        <begin position="495"/>
        <end position="504"/>
    </location>
</feature>
<feature type="region of interest" description="Disordered" evidence="1">
    <location>
        <begin position="148"/>
        <end position="211"/>
    </location>
</feature>
<comment type="caution">
    <text evidence="2">The sequence shown here is derived from an EMBL/GenBank/DDBJ whole genome shotgun (WGS) entry which is preliminary data.</text>
</comment>
<gene>
    <name evidence="2" type="ORF">P4O66_002337</name>
</gene>
<feature type="compositionally biased region" description="Low complexity" evidence="1">
    <location>
        <begin position="563"/>
        <end position="572"/>
    </location>
</feature>
<feature type="region of interest" description="Disordered" evidence="1">
    <location>
        <begin position="809"/>
        <end position="875"/>
    </location>
</feature>
<feature type="region of interest" description="Disordered" evidence="1">
    <location>
        <begin position="547"/>
        <end position="572"/>
    </location>
</feature>
<proteinExistence type="predicted"/>
<dbReference type="Proteomes" id="UP001239994">
    <property type="component" value="Unassembled WGS sequence"/>
</dbReference>
<feature type="compositionally biased region" description="Basic and acidic residues" evidence="1">
    <location>
        <begin position="825"/>
        <end position="865"/>
    </location>
</feature>
<evidence type="ECO:0000313" key="2">
    <source>
        <dbReference type="EMBL" id="KAK1790024.1"/>
    </source>
</evidence>
<sequence length="875" mass="98400">MWDFTSRDVLWRAPASRPPSSQRISAKKIPEEKITITKEADVVSAHIGIPARSIDLHCLWAGDRLHYRRNTRLYVLRSVCVYQAHEYVAECVCSRLLYVLRSCMCCGVCVFQAAVCVAKLYVLQSVCMFQAGDHHEIGSVVMPGWSREKRGDRERVGEKETAKGRGGGERDEKEREEKERDEKEREEKERDEKEREEKERDEKEREEKEREEVYAGQTVMRLCVRRMTVIIGVETARACTRLKERCGWWMRPARTKPPSGPLTKTPERKELQPPRALQPPWWSEKPQKNFSLHIQSVVRPVCQCTPLIEGNCWEEARATQPSLCSPAPDGQTPRGPPHPWGEGRHRSRFPLAQAPCSVSRSPWVYRVHVENTCVYQDTSLQPEGIAVPSITFSFARFYGDPAQQVIALSKLNKAPFTTERVNEAVRAQTAVNRSIPLAVSRTHADRNSRRVKVTHSQEQRLGSAPDGGGGGEMEGKTERGQSRKERESESYTGHSGRRKTKPQRRPGAGIRVLQEFAVDYPWTAADRSGTLAGTHAMPTLMGVQRQIAHSPQHPDTRPHRGRAGSALPSSAGLANASQAGCVSQGDALCLSCLPNDGWTCVVPCVHNTSKVCIPADPHTQIFTIISKNRPGQSKGSAVFLNPPVLRRKEQGRLDGSQEKQKKGGQFMTWSGMQALLPRMPQRNPTPSQNCTSIKRQEQFSTEDSAGSHPARVLARDRERRKSSAYVGSRYLRLQGYRGREAPGSQQRELRQFTTARSMMNKAIKLSEKELTKSDREGASDPGQAELEVGHANDPVMVQCVCDSTWSHPPGELVPTQMAPVSTGLRRGEERRGEEKKRGEERKRGVERRGKKRSGEDRKRGEERSTRLMQSRTMKG</sequence>
<feature type="compositionally biased region" description="Basic and acidic residues" evidence="1">
    <location>
        <begin position="473"/>
        <end position="489"/>
    </location>
</feature>
<feature type="region of interest" description="Disordered" evidence="1">
    <location>
        <begin position="323"/>
        <end position="345"/>
    </location>
</feature>